<evidence type="ECO:0000256" key="1">
    <source>
        <dbReference type="ARBA" id="ARBA00006775"/>
    </source>
</evidence>
<dbReference type="SUPFAM" id="SSF75005">
    <property type="entry name" value="Arabinanase/levansucrase/invertase"/>
    <property type="match status" value="1"/>
</dbReference>
<dbReference type="RefSeq" id="WP_377922584.1">
    <property type="nucleotide sequence ID" value="NZ_JBHRST010000001.1"/>
</dbReference>
<evidence type="ECO:0000256" key="2">
    <source>
        <dbReference type="RuleBase" id="RU361220"/>
    </source>
</evidence>
<dbReference type="Pfam" id="PF02435">
    <property type="entry name" value="Glyco_hydro_68"/>
    <property type="match status" value="2"/>
</dbReference>
<dbReference type="GO" id="GO:0016787">
    <property type="term" value="F:hydrolase activity"/>
    <property type="evidence" value="ECO:0007669"/>
    <property type="project" value="UniProtKB-KW"/>
</dbReference>
<keyword evidence="3" id="KW-0378">Hydrolase</keyword>
<dbReference type="Gene3D" id="2.115.10.20">
    <property type="entry name" value="Glycosyl hydrolase domain, family 43"/>
    <property type="match status" value="1"/>
</dbReference>
<dbReference type="InterPro" id="IPR003469">
    <property type="entry name" value="Glyco_hydro_68"/>
</dbReference>
<dbReference type="Proteomes" id="UP001595456">
    <property type="component" value="Unassembled WGS sequence"/>
</dbReference>
<protein>
    <submittedName>
        <fullName evidence="3">Glycoside hydrolase family 68 protein</fullName>
    </submittedName>
</protein>
<dbReference type="InterPro" id="IPR023296">
    <property type="entry name" value="Glyco_hydro_beta-prop_sf"/>
</dbReference>
<name>A0ABV7E3S1_9SPHN</name>
<accession>A0ABV7E3S1</accession>
<dbReference type="CDD" id="cd08997">
    <property type="entry name" value="GH68"/>
    <property type="match status" value="1"/>
</dbReference>
<dbReference type="EMBL" id="JBHRST010000001">
    <property type="protein sequence ID" value="MFC3096524.1"/>
    <property type="molecule type" value="Genomic_DNA"/>
</dbReference>
<comment type="similarity">
    <text evidence="1 2">Belongs to the glycosyl hydrolase 68 family.</text>
</comment>
<proteinExistence type="inferred from homology"/>
<sequence>MNPNSNFAPVITQACFARIAPDLDIWDAWPIQLPDGTPARMDGGDVLWMALGAPHFADPDQRHSHARIHLLQQSGVHWRHLGPAMPDEFSPGSREWSGSAILLPDIREVLLFFTATGRRGERKASFEQRIFSARATLSANAPYTLTAWRDLAEAFVRDPAHYMASDAGQGALGTIKAFRDPAYFRDPSDGASYLFFAGSAAHAVSDYNGVIGLAVAQDAALSRWNLLPPIVNAEGLNNELERPHVVHHGGRYYLFWSTQRHVFNPAGPIGPTGLYGMVSESIAGEWKPLNDTGLVFANPPTAPAQAYSWLVMPDLSVTSFVDDWGEDSPGKTRHFGASFAPFLQLHITGNRVSLV</sequence>
<keyword evidence="4" id="KW-1185">Reference proteome</keyword>
<evidence type="ECO:0000313" key="3">
    <source>
        <dbReference type="EMBL" id="MFC3096524.1"/>
    </source>
</evidence>
<evidence type="ECO:0000313" key="4">
    <source>
        <dbReference type="Proteomes" id="UP001595456"/>
    </source>
</evidence>
<reference evidence="4" key="1">
    <citation type="journal article" date="2019" name="Int. J. Syst. Evol. Microbiol.">
        <title>The Global Catalogue of Microorganisms (GCM) 10K type strain sequencing project: providing services to taxonomists for standard genome sequencing and annotation.</title>
        <authorList>
            <consortium name="The Broad Institute Genomics Platform"/>
            <consortium name="The Broad Institute Genome Sequencing Center for Infectious Disease"/>
            <person name="Wu L."/>
            <person name="Ma J."/>
        </authorList>
    </citation>
    <scope>NUCLEOTIDE SEQUENCE [LARGE SCALE GENOMIC DNA]</scope>
    <source>
        <strain evidence="4">KCTC 52607</strain>
    </source>
</reference>
<gene>
    <name evidence="3" type="ORF">ACFODU_01755</name>
</gene>
<organism evidence="3 4">
    <name type="scientific">Alteraurantiacibacter palmitatis</name>
    <dbReference type="NCBI Taxonomy" id="2054628"/>
    <lineage>
        <taxon>Bacteria</taxon>
        <taxon>Pseudomonadati</taxon>
        <taxon>Pseudomonadota</taxon>
        <taxon>Alphaproteobacteria</taxon>
        <taxon>Sphingomonadales</taxon>
        <taxon>Erythrobacteraceae</taxon>
        <taxon>Alteraurantiacibacter</taxon>
    </lineage>
</organism>
<comment type="caution">
    <text evidence="3">The sequence shown here is derived from an EMBL/GenBank/DDBJ whole genome shotgun (WGS) entry which is preliminary data.</text>
</comment>